<sequence>MDSAPGRLIANTCDFKEYVGTHCMRLYKNIEIPRAKPNKHEIRNKYKIPMKKTGF</sequence>
<accession>A0A6G7GIZ6</accession>
<protein>
    <submittedName>
        <fullName evidence="1">Uncharacterized protein</fullName>
    </submittedName>
</protein>
<gene>
    <name evidence="1" type="ORF">KsCSTR_01060</name>
</gene>
<name>A0A6G7GIZ6_KUEST</name>
<dbReference type="EMBL" id="CP049055">
    <property type="protein sequence ID" value="QII09485.1"/>
    <property type="molecule type" value="Genomic_DNA"/>
</dbReference>
<reference evidence="1 2" key="1">
    <citation type="submission" date="2020-02" db="EMBL/GenBank/DDBJ databases">
        <title>Newly sequenced genome of strain CSTR1 showed variability in Candidatus Kuenenia stuttgartiensis genomes.</title>
        <authorList>
            <person name="Ding C."/>
            <person name="Adrian L."/>
        </authorList>
    </citation>
    <scope>NUCLEOTIDE SEQUENCE [LARGE SCALE GENOMIC DNA]</scope>
    <source>
        <strain evidence="1 2">CSTR1</strain>
    </source>
</reference>
<evidence type="ECO:0000313" key="1">
    <source>
        <dbReference type="EMBL" id="QII09485.1"/>
    </source>
</evidence>
<proteinExistence type="predicted"/>
<dbReference type="Proteomes" id="UP000501926">
    <property type="component" value="Chromosome"/>
</dbReference>
<evidence type="ECO:0000313" key="2">
    <source>
        <dbReference type="Proteomes" id="UP000501926"/>
    </source>
</evidence>
<organism evidence="1 2">
    <name type="scientific">Kuenenia stuttgartiensis</name>
    <dbReference type="NCBI Taxonomy" id="174633"/>
    <lineage>
        <taxon>Bacteria</taxon>
        <taxon>Pseudomonadati</taxon>
        <taxon>Planctomycetota</taxon>
        <taxon>Candidatus Brocadiia</taxon>
        <taxon>Candidatus Brocadiales</taxon>
        <taxon>Candidatus Brocadiaceae</taxon>
        <taxon>Candidatus Kuenenia</taxon>
    </lineage>
</organism>
<dbReference type="AlphaFoldDB" id="A0A6G7GIZ6"/>